<keyword evidence="5" id="KW-0680">Restriction system</keyword>
<dbReference type="Gene3D" id="3.90.120.10">
    <property type="entry name" value="DNA Methylase, subunit A, domain 2"/>
    <property type="match status" value="1"/>
</dbReference>
<keyword evidence="4 7" id="KW-0949">S-adenosyl-L-methionine</keyword>
<dbReference type="Proteomes" id="UP001169027">
    <property type="component" value="Unassembled WGS sequence"/>
</dbReference>
<accession>A0ABT8SEP5</accession>
<dbReference type="PROSITE" id="PS00095">
    <property type="entry name" value="C5_MTASE_2"/>
    <property type="match status" value="1"/>
</dbReference>
<keyword evidence="3 7" id="KW-0808">Transferase</keyword>
<keyword evidence="10" id="KW-1185">Reference proteome</keyword>
<dbReference type="SUPFAM" id="SSF53335">
    <property type="entry name" value="S-adenosyl-L-methionine-dependent methyltransferases"/>
    <property type="match status" value="1"/>
</dbReference>
<comment type="similarity">
    <text evidence="7 8">Belongs to the class I-like SAM-binding methyltransferase superfamily. C5-methyltransferase family.</text>
</comment>
<evidence type="ECO:0000256" key="2">
    <source>
        <dbReference type="ARBA" id="ARBA00022603"/>
    </source>
</evidence>
<gene>
    <name evidence="9" type="ORF">Q2T77_29705</name>
</gene>
<proteinExistence type="inferred from homology"/>
<name>A0ABT8SEP5_9BURK</name>
<dbReference type="RefSeq" id="WP_301814538.1">
    <property type="nucleotide sequence ID" value="NZ_JAUJZH010000028.1"/>
</dbReference>
<dbReference type="PANTHER" id="PTHR10629">
    <property type="entry name" value="CYTOSINE-SPECIFIC METHYLTRANSFERASE"/>
    <property type="match status" value="1"/>
</dbReference>
<dbReference type="PANTHER" id="PTHR10629:SF52">
    <property type="entry name" value="DNA (CYTOSINE-5)-METHYLTRANSFERASE 1"/>
    <property type="match status" value="1"/>
</dbReference>
<dbReference type="InterPro" id="IPR001525">
    <property type="entry name" value="C5_MeTfrase"/>
</dbReference>
<dbReference type="EC" id="2.1.1.37" evidence="1"/>
<evidence type="ECO:0000256" key="6">
    <source>
        <dbReference type="ARBA" id="ARBA00047422"/>
    </source>
</evidence>
<dbReference type="EMBL" id="JAUKVY010000028">
    <property type="protein sequence ID" value="MDO1536467.1"/>
    <property type="molecule type" value="Genomic_DNA"/>
</dbReference>
<dbReference type="PROSITE" id="PS51679">
    <property type="entry name" value="SAM_MT_C5"/>
    <property type="match status" value="1"/>
</dbReference>
<dbReference type="Pfam" id="PF00145">
    <property type="entry name" value="DNA_methylase"/>
    <property type="match status" value="1"/>
</dbReference>
<protein>
    <recommendedName>
        <fullName evidence="1">DNA (cytosine-5-)-methyltransferase</fullName>
        <ecNumber evidence="1">2.1.1.37</ecNumber>
    </recommendedName>
</protein>
<evidence type="ECO:0000256" key="5">
    <source>
        <dbReference type="ARBA" id="ARBA00022747"/>
    </source>
</evidence>
<dbReference type="PRINTS" id="PR00105">
    <property type="entry name" value="C5METTRFRASE"/>
</dbReference>
<reference evidence="9" key="1">
    <citation type="submission" date="2023-06" db="EMBL/GenBank/DDBJ databases">
        <authorList>
            <person name="Jiang Y."/>
            <person name="Liu Q."/>
        </authorList>
    </citation>
    <scope>NUCLEOTIDE SEQUENCE</scope>
    <source>
        <strain evidence="9">CGMCC 1.12090</strain>
    </source>
</reference>
<dbReference type="InterPro" id="IPR050390">
    <property type="entry name" value="C5-Methyltransferase"/>
</dbReference>
<comment type="caution">
    <text evidence="9">The sequence shown here is derived from an EMBL/GenBank/DDBJ whole genome shotgun (WGS) entry which is preliminary data.</text>
</comment>
<dbReference type="GO" id="GO:0032259">
    <property type="term" value="P:methylation"/>
    <property type="evidence" value="ECO:0007669"/>
    <property type="project" value="UniProtKB-KW"/>
</dbReference>
<dbReference type="NCBIfam" id="TIGR00675">
    <property type="entry name" value="dcm"/>
    <property type="match status" value="1"/>
</dbReference>
<dbReference type="Gene3D" id="3.40.50.150">
    <property type="entry name" value="Vaccinia Virus protein VP39"/>
    <property type="match status" value="1"/>
</dbReference>
<evidence type="ECO:0000256" key="4">
    <source>
        <dbReference type="ARBA" id="ARBA00022691"/>
    </source>
</evidence>
<evidence type="ECO:0000256" key="3">
    <source>
        <dbReference type="ARBA" id="ARBA00022679"/>
    </source>
</evidence>
<dbReference type="InterPro" id="IPR031303">
    <property type="entry name" value="C5_meth_CS"/>
</dbReference>
<keyword evidence="2 7" id="KW-0489">Methyltransferase</keyword>
<evidence type="ECO:0000256" key="1">
    <source>
        <dbReference type="ARBA" id="ARBA00011975"/>
    </source>
</evidence>
<dbReference type="InterPro" id="IPR029063">
    <property type="entry name" value="SAM-dependent_MTases_sf"/>
</dbReference>
<dbReference type="GO" id="GO:0003886">
    <property type="term" value="F:DNA (cytosine-5-)-methyltransferase activity"/>
    <property type="evidence" value="ECO:0007669"/>
    <property type="project" value="UniProtKB-EC"/>
</dbReference>
<evidence type="ECO:0000256" key="7">
    <source>
        <dbReference type="PROSITE-ProRule" id="PRU01016"/>
    </source>
</evidence>
<organism evidence="9 10">
    <name type="scientific">Variovorax ginsengisoli</name>
    <dbReference type="NCBI Taxonomy" id="363844"/>
    <lineage>
        <taxon>Bacteria</taxon>
        <taxon>Pseudomonadati</taxon>
        <taxon>Pseudomonadota</taxon>
        <taxon>Betaproteobacteria</taxon>
        <taxon>Burkholderiales</taxon>
        <taxon>Comamonadaceae</taxon>
        <taxon>Variovorax</taxon>
    </lineage>
</organism>
<evidence type="ECO:0000313" key="9">
    <source>
        <dbReference type="EMBL" id="MDO1536467.1"/>
    </source>
</evidence>
<comment type="catalytic activity">
    <reaction evidence="6">
        <text>a 2'-deoxycytidine in DNA + S-adenosyl-L-methionine = a 5-methyl-2'-deoxycytidine in DNA + S-adenosyl-L-homocysteine + H(+)</text>
        <dbReference type="Rhea" id="RHEA:13681"/>
        <dbReference type="Rhea" id="RHEA-COMP:11369"/>
        <dbReference type="Rhea" id="RHEA-COMP:11370"/>
        <dbReference type="ChEBI" id="CHEBI:15378"/>
        <dbReference type="ChEBI" id="CHEBI:57856"/>
        <dbReference type="ChEBI" id="CHEBI:59789"/>
        <dbReference type="ChEBI" id="CHEBI:85452"/>
        <dbReference type="ChEBI" id="CHEBI:85454"/>
        <dbReference type="EC" id="2.1.1.37"/>
    </reaction>
</comment>
<sequence>MSIPIIDLFAGPGGLGEGFASLKDDRGNPVFRLGISIEKESSAHSTLLLRAVYRLLDGTAAERHYYDYVTGAISGDKFRSIPAVARAFREAETEARQFELGKTSEAQIDTEIRSALKGSTSWVLIGGPPCQAYSLAGRARRTNDVSFSSDVKHFLYQEYLRIIRVHRPAIFVMENVKGLLSSRHSGVSMFGRIIDDLSSPHDGVEYEIRSFVCKDQGLGLAPEDYLIEAEKYGIPQARHRVILLGVRKPGASVPHDLLRPMRPLGVRQVIWDLPAIRSRLSRGDDSPEAWHKAVAKSHKLVKGWRAGAAPMIAERMRASAASSASLYGTGHAFVAVSPAKASGRLGAEEAAYRQWVLRPKVGGVLQHEARSHMEADLARYLFAATYAREFNLSPKLPEFPPSLLPEHRNASGDEGAPVPFSDRFRVQCGHEPASTIVSHIAKDGHYYIHYDPVQCRSLTVREAARLQTFPDDYFFEGTRTQQYTQVGNAVPPLLANRIATIVWKMLGQSVSQGSSSRFRRAPAPAAAA</sequence>
<evidence type="ECO:0000256" key="8">
    <source>
        <dbReference type="RuleBase" id="RU000416"/>
    </source>
</evidence>
<evidence type="ECO:0000313" key="10">
    <source>
        <dbReference type="Proteomes" id="UP001169027"/>
    </source>
</evidence>
<feature type="active site" evidence="7">
    <location>
        <position position="130"/>
    </location>
</feature>